<dbReference type="PANTHER" id="PTHR35845:SF1">
    <property type="entry name" value="SPERMATOGENESIS-ASSOCIATED SERINE-RICH PROTEIN 1"/>
    <property type="match status" value="1"/>
</dbReference>
<dbReference type="KEGG" id="amj:109281514"/>
<evidence type="ECO:0000313" key="2">
    <source>
        <dbReference type="EMBL" id="KYO48860.1"/>
    </source>
</evidence>
<dbReference type="GeneID" id="109281514"/>
<dbReference type="OrthoDB" id="186791at2759"/>
<name>A0A151PII5_ALLMI</name>
<reference evidence="2 3" key="1">
    <citation type="journal article" date="2012" name="Genome Biol.">
        <title>Sequencing three crocodilian genomes to illuminate the evolution of archosaurs and amniotes.</title>
        <authorList>
            <person name="St John J.A."/>
            <person name="Braun E.L."/>
            <person name="Isberg S.R."/>
            <person name="Miles L.G."/>
            <person name="Chong A.Y."/>
            <person name="Gongora J."/>
            <person name="Dalzell P."/>
            <person name="Moran C."/>
            <person name="Bed'hom B."/>
            <person name="Abzhanov A."/>
            <person name="Burgess S.C."/>
            <person name="Cooksey A.M."/>
            <person name="Castoe T.A."/>
            <person name="Crawford N.G."/>
            <person name="Densmore L.D."/>
            <person name="Drew J.C."/>
            <person name="Edwards S.V."/>
            <person name="Faircloth B.C."/>
            <person name="Fujita M.K."/>
            <person name="Greenwold M.J."/>
            <person name="Hoffmann F.G."/>
            <person name="Howard J.M."/>
            <person name="Iguchi T."/>
            <person name="Janes D.E."/>
            <person name="Khan S.Y."/>
            <person name="Kohno S."/>
            <person name="de Koning A.J."/>
            <person name="Lance S.L."/>
            <person name="McCarthy F.M."/>
            <person name="McCormack J.E."/>
            <person name="Merchant M.E."/>
            <person name="Peterson D.G."/>
            <person name="Pollock D.D."/>
            <person name="Pourmand N."/>
            <person name="Raney B.J."/>
            <person name="Roessler K.A."/>
            <person name="Sanford J.R."/>
            <person name="Sawyer R.H."/>
            <person name="Schmidt C.J."/>
            <person name="Triplett E.W."/>
            <person name="Tuberville T.D."/>
            <person name="Venegas-Anaya M."/>
            <person name="Howard J.T."/>
            <person name="Jarvis E.D."/>
            <person name="Guillette L.J.Jr."/>
            <person name="Glenn T.C."/>
            <person name="Green R.E."/>
            <person name="Ray D.A."/>
        </authorList>
    </citation>
    <scope>NUCLEOTIDE SEQUENCE [LARGE SCALE GENOMIC DNA]</scope>
    <source>
        <strain evidence="2">KSC_2009_1</strain>
    </source>
</reference>
<evidence type="ECO:0000313" key="3">
    <source>
        <dbReference type="Proteomes" id="UP000050525"/>
    </source>
</evidence>
<dbReference type="PhylomeDB" id="A0A151PII5"/>
<accession>A0A151PII5</accession>
<evidence type="ECO:0000256" key="1">
    <source>
        <dbReference type="SAM" id="MobiDB-lite"/>
    </source>
</evidence>
<protein>
    <submittedName>
        <fullName evidence="2">Spermatogenesis-associated serine-rich protein 1 isoform C</fullName>
    </submittedName>
</protein>
<dbReference type="Proteomes" id="UP000050525">
    <property type="component" value="Unassembled WGS sequence"/>
</dbReference>
<feature type="region of interest" description="Disordered" evidence="1">
    <location>
        <begin position="1"/>
        <end position="41"/>
    </location>
</feature>
<dbReference type="EMBL" id="AKHW03000178">
    <property type="protein sequence ID" value="KYO48860.1"/>
    <property type="molecule type" value="Genomic_DNA"/>
</dbReference>
<dbReference type="InterPro" id="IPR029165">
    <property type="entry name" value="SASRP1"/>
</dbReference>
<keyword evidence="3" id="KW-1185">Reference proteome</keyword>
<dbReference type="CTD" id="221409"/>
<gene>
    <name evidence="2" type="primary">SPATS1</name>
    <name evidence="2" type="ORF">Y1Q_0020214</name>
</gene>
<dbReference type="AlphaFoldDB" id="A0A151PII5"/>
<proteinExistence type="predicted"/>
<comment type="caution">
    <text evidence="2">The sequence shown here is derived from an EMBL/GenBank/DDBJ whole genome shotgun (WGS) entry which is preliminary data.</text>
</comment>
<organism evidence="2 3">
    <name type="scientific">Alligator mississippiensis</name>
    <name type="common">American alligator</name>
    <dbReference type="NCBI Taxonomy" id="8496"/>
    <lineage>
        <taxon>Eukaryota</taxon>
        <taxon>Metazoa</taxon>
        <taxon>Chordata</taxon>
        <taxon>Craniata</taxon>
        <taxon>Vertebrata</taxon>
        <taxon>Euteleostomi</taxon>
        <taxon>Archelosauria</taxon>
        <taxon>Archosauria</taxon>
        <taxon>Crocodylia</taxon>
        <taxon>Alligatoridae</taxon>
        <taxon>Alligatorinae</taxon>
        <taxon>Alligator</taxon>
    </lineage>
</organism>
<feature type="compositionally biased region" description="Polar residues" evidence="1">
    <location>
        <begin position="19"/>
        <end position="28"/>
    </location>
</feature>
<dbReference type="PANTHER" id="PTHR35845">
    <property type="entry name" value="SPERMATOGENESIS-ASSOCIATED SERINE-RICH PROTEIN 1"/>
    <property type="match status" value="1"/>
</dbReference>
<dbReference type="RefSeq" id="XP_019336416.1">
    <property type="nucleotide sequence ID" value="XM_019480871.2"/>
</dbReference>
<dbReference type="Pfam" id="PF15160">
    <property type="entry name" value="SASRP1"/>
    <property type="match status" value="1"/>
</dbReference>
<sequence length="301" mass="33827">MVVTGNGARFPNAGKGGNMVQSAGSTSQEDGEDGPQGIKSLQHPELSSQTMRYHRLHGHQHASHHIASQDNLDRPGILSEDSCCSNHDLELDLELKSRTPSLSTPGSSDAPLLNTKSAATALQCSRSPEKITLLESPTQNKTKLALEWTFYPRFGLHTYHIGKRCVFNGTFLRNKTSASERTLEMCLGRKKHEIDCRNGIPMATPCDNCYNCPEHSLNFHRFGSTRPVVNFGCEKYKKRVDTFIPLQHLPQIPCVPYHVKEKQKELARERNEVKNLDRWKPAPLLRQTLLIPSPLRRIKTS</sequence>
<dbReference type="STRING" id="8496.A0A151PII5"/>